<gene>
    <name evidence="2" type="ORF">JS278_03042</name>
</gene>
<evidence type="ECO:0000313" key="2">
    <source>
        <dbReference type="EMBL" id="AXE40176.1"/>
    </source>
</evidence>
<evidence type="ECO:0000256" key="1">
    <source>
        <dbReference type="SAM" id="MobiDB-lite"/>
    </source>
</evidence>
<feature type="region of interest" description="Disordered" evidence="1">
    <location>
        <begin position="1"/>
        <end position="22"/>
    </location>
</feature>
<accession>A0A344UY28</accession>
<proteinExistence type="predicted"/>
<protein>
    <recommendedName>
        <fullName evidence="4">Ribbon-helix-helix protein CopG domain-containing protein</fullName>
    </recommendedName>
</protein>
<evidence type="ECO:0008006" key="4">
    <source>
        <dbReference type="Google" id="ProtNLM"/>
    </source>
</evidence>
<evidence type="ECO:0000313" key="3">
    <source>
        <dbReference type="Proteomes" id="UP000251995"/>
    </source>
</evidence>
<dbReference type="EMBL" id="CP025198">
    <property type="protein sequence ID" value="AXE40176.1"/>
    <property type="molecule type" value="Genomic_DNA"/>
</dbReference>
<dbReference type="AlphaFoldDB" id="A0A344UY28"/>
<sequence>MGTLTIRTDEKTEEALEELTAGGLSKSEAARAAILEAGRALRRRLMREEARALRDDPEERAAAKELAAEMDQISAW</sequence>
<dbReference type="Proteomes" id="UP000251995">
    <property type="component" value="Chromosome"/>
</dbReference>
<reference evidence="2 3" key="1">
    <citation type="submission" date="2017-12" db="EMBL/GenBank/DDBJ databases">
        <title>The whole genome sequence of the Acidipropionibacterium virtanenii sp. nov. type strain JS278.</title>
        <authorList>
            <person name="Laine P."/>
            <person name="Deptula P."/>
            <person name="Varmanen P."/>
            <person name="Auvinen P."/>
        </authorList>
    </citation>
    <scope>NUCLEOTIDE SEQUENCE [LARGE SCALE GENOMIC DNA]</scope>
    <source>
        <strain evidence="2 3">JS278</strain>
    </source>
</reference>
<name>A0A344UY28_9ACTN</name>
<organism evidence="2 3">
    <name type="scientific">Acidipropionibacterium virtanenii</name>
    <dbReference type="NCBI Taxonomy" id="2057246"/>
    <lineage>
        <taxon>Bacteria</taxon>
        <taxon>Bacillati</taxon>
        <taxon>Actinomycetota</taxon>
        <taxon>Actinomycetes</taxon>
        <taxon>Propionibacteriales</taxon>
        <taxon>Propionibacteriaceae</taxon>
        <taxon>Acidipropionibacterium</taxon>
    </lineage>
</organism>
<dbReference type="RefSeq" id="WP_114045925.1">
    <property type="nucleotide sequence ID" value="NZ_CP025198.1"/>
</dbReference>
<dbReference type="KEGG" id="acij:JS278_03042"/>
<keyword evidence="3" id="KW-1185">Reference proteome</keyword>